<evidence type="ECO:0000259" key="2">
    <source>
        <dbReference type="PROSITE" id="PS00028"/>
    </source>
</evidence>
<evidence type="ECO:0000256" key="1">
    <source>
        <dbReference type="SAM" id="MobiDB-lite"/>
    </source>
</evidence>
<dbReference type="OrthoDB" id="6079484at2759"/>
<dbReference type="SMART" id="SM00355">
    <property type="entry name" value="ZnF_C2H2"/>
    <property type="match status" value="2"/>
</dbReference>
<reference evidence="3 4" key="1">
    <citation type="submission" date="2015-10" db="EMBL/GenBank/DDBJ databases">
        <title>Full genome of DAOMC 229536 Phialocephala scopiformis, a fungal endophyte of spruce producing the potent anti-insectan compound rugulosin.</title>
        <authorList>
            <consortium name="DOE Joint Genome Institute"/>
            <person name="Walker A.K."/>
            <person name="Frasz S.L."/>
            <person name="Seifert K.A."/>
            <person name="Miller J.D."/>
            <person name="Mondo S.J."/>
            <person name="Labutti K."/>
            <person name="Lipzen A."/>
            <person name="Dockter R."/>
            <person name="Kennedy M."/>
            <person name="Grigoriev I.V."/>
            <person name="Spatafora J.W."/>
        </authorList>
    </citation>
    <scope>NUCLEOTIDE SEQUENCE [LARGE SCALE GENOMIC DNA]</scope>
    <source>
        <strain evidence="3 4">CBS 120377</strain>
    </source>
</reference>
<dbReference type="KEGG" id="psco:LY89DRAFT_154980"/>
<dbReference type="Gene3D" id="2.40.70.10">
    <property type="entry name" value="Acid Proteases"/>
    <property type="match status" value="2"/>
</dbReference>
<dbReference type="CDD" id="cd00303">
    <property type="entry name" value="retropepsin_like"/>
    <property type="match status" value="2"/>
</dbReference>
<gene>
    <name evidence="3" type="ORF">LY89DRAFT_154980</name>
</gene>
<feature type="domain" description="C2H2-type" evidence="2">
    <location>
        <begin position="30"/>
        <end position="51"/>
    </location>
</feature>
<dbReference type="GeneID" id="28815168"/>
<dbReference type="Proteomes" id="UP000070700">
    <property type="component" value="Unassembled WGS sequence"/>
</dbReference>
<evidence type="ECO:0000313" key="4">
    <source>
        <dbReference type="Proteomes" id="UP000070700"/>
    </source>
</evidence>
<dbReference type="InterPro" id="IPR013087">
    <property type="entry name" value="Znf_C2H2_type"/>
</dbReference>
<dbReference type="RefSeq" id="XP_018067556.1">
    <property type="nucleotide sequence ID" value="XM_018205442.1"/>
</dbReference>
<dbReference type="InterPro" id="IPR021109">
    <property type="entry name" value="Peptidase_aspartic_dom_sf"/>
</dbReference>
<organism evidence="3 4">
    <name type="scientific">Mollisia scopiformis</name>
    <name type="common">Conifer needle endophyte fungus</name>
    <name type="synonym">Phialocephala scopiformis</name>
    <dbReference type="NCBI Taxonomy" id="149040"/>
    <lineage>
        <taxon>Eukaryota</taxon>
        <taxon>Fungi</taxon>
        <taxon>Dikarya</taxon>
        <taxon>Ascomycota</taxon>
        <taxon>Pezizomycotina</taxon>
        <taxon>Leotiomycetes</taxon>
        <taxon>Helotiales</taxon>
        <taxon>Mollisiaceae</taxon>
        <taxon>Mollisia</taxon>
    </lineage>
</organism>
<dbReference type="PROSITE" id="PS00028">
    <property type="entry name" value="ZINC_FINGER_C2H2_1"/>
    <property type="match status" value="1"/>
</dbReference>
<protein>
    <recommendedName>
        <fullName evidence="2">C2H2-type domain-containing protein</fullName>
    </recommendedName>
</protein>
<feature type="region of interest" description="Disordered" evidence="1">
    <location>
        <begin position="103"/>
        <end position="127"/>
    </location>
</feature>
<proteinExistence type="predicted"/>
<dbReference type="EMBL" id="KQ947422">
    <property type="protein sequence ID" value="KUJ13201.1"/>
    <property type="molecule type" value="Genomic_DNA"/>
</dbReference>
<dbReference type="STRING" id="149040.A0A194WZ18"/>
<dbReference type="AlphaFoldDB" id="A0A194WZ18"/>
<name>A0A194WZ18_MOLSC</name>
<evidence type="ECO:0000313" key="3">
    <source>
        <dbReference type="EMBL" id="KUJ13201.1"/>
    </source>
</evidence>
<feature type="compositionally biased region" description="Polar residues" evidence="1">
    <location>
        <begin position="103"/>
        <end position="114"/>
    </location>
</feature>
<accession>A0A194WZ18</accession>
<dbReference type="InParanoid" id="A0A194WZ18"/>
<sequence>MEFEVFARLNDRTFTNQSLIDFHEQYPRSCNFCLEAFTTELLMKAHVERTHFDTSEDNRIAQNSQEVPWLDKVTWLDEVIWLDEVNHQSWRAHSKDFPDSALGGTSYNISSPTDGQDLGQRSGDERERPLQDQILGFKYDPTPCFIGDCRGDYTFPTESSYHAHRRNVHNRTIYRPILPASVDLVPSMTPREQSDPIEIGAEASRKKSNRWRPTYNLKTLKAISLGRPKNRRTRDPIAHYTERLSSSTNPGSRNWKALFPFRENTRKILRILICNKEQIACPDSGSEKNIMSEAFALENGFEITRKVTDIKPFELGNGKKVWSIGRVKTTVKLLSHTLRKRLRWFYVFATCPVPLILGMSFLAEAKILIKNRHMLETCPEEFATLSSLLWIGSPREKGESPCNRIKCTLDGKKVMAVADTGSDLNFMCPNCAEREGFHVDGRDEARIQVQLGDGSVAETIGQVYIHNLSLDWREPVTKLSQPARSSIREGLSSSSEVPEESCGTIFHVLPGLGCDVILGRDVLDETDAFNCCSGLSCSGAASSQDPYELNILIFKKKKRKHAEMTSDPKEVHDDERHAEMLRRSRREDEISLLTGDRREQARGRERILCRAWDDRHAACIYCAADT</sequence>
<keyword evidence="4" id="KW-1185">Reference proteome</keyword>